<dbReference type="InterPro" id="IPR008928">
    <property type="entry name" value="6-hairpin_glycosidase_sf"/>
</dbReference>
<keyword evidence="4" id="KW-1185">Reference proteome</keyword>
<evidence type="ECO:0000313" key="3">
    <source>
        <dbReference type="EMBL" id="BBD77085.1"/>
    </source>
</evidence>
<gene>
    <name evidence="3" type="ORF">HPTL_0817</name>
</gene>
<dbReference type="OrthoDB" id="3902805at2"/>
<dbReference type="InterPro" id="IPR012341">
    <property type="entry name" value="6hp_glycosidase-like_sf"/>
</dbReference>
<dbReference type="SUPFAM" id="SSF48208">
    <property type="entry name" value="Six-hairpin glycosidases"/>
    <property type="match status" value="1"/>
</dbReference>
<dbReference type="GO" id="GO:0004553">
    <property type="term" value="F:hydrolase activity, hydrolyzing O-glycosyl compounds"/>
    <property type="evidence" value="ECO:0007669"/>
    <property type="project" value="TreeGrafter"/>
</dbReference>
<dbReference type="Pfam" id="PF19291">
    <property type="entry name" value="TREH_N"/>
    <property type="match status" value="1"/>
</dbReference>
<dbReference type="AlphaFoldDB" id="A0A2Z6DXP6"/>
<keyword evidence="3" id="KW-0378">Hydrolase</keyword>
<feature type="domain" description="Trehalase-like N-terminal" evidence="2">
    <location>
        <begin position="7"/>
        <end position="143"/>
    </location>
</feature>
<feature type="domain" description="GH15-like" evidence="1">
    <location>
        <begin position="224"/>
        <end position="587"/>
    </location>
</feature>
<organism evidence="3 4">
    <name type="scientific">Hydrogenophilus thermoluteolus</name>
    <name type="common">Pseudomonas hydrogenothermophila</name>
    <dbReference type="NCBI Taxonomy" id="297"/>
    <lineage>
        <taxon>Bacteria</taxon>
        <taxon>Pseudomonadati</taxon>
        <taxon>Pseudomonadota</taxon>
        <taxon>Hydrogenophilia</taxon>
        <taxon>Hydrogenophilales</taxon>
        <taxon>Hydrogenophilaceae</taxon>
        <taxon>Hydrogenophilus</taxon>
    </lineage>
</organism>
<protein>
    <submittedName>
        <fullName evidence="3">Glycoside hydrolase</fullName>
    </submittedName>
</protein>
<accession>A0A2Z6DXP6</accession>
<dbReference type="Proteomes" id="UP000262004">
    <property type="component" value="Chromosome"/>
</dbReference>
<dbReference type="KEGG" id="htl:HPTL_0817"/>
<dbReference type="PANTHER" id="PTHR31616:SF0">
    <property type="entry name" value="GLUCAN 1,4-ALPHA-GLUCOSIDASE"/>
    <property type="match status" value="1"/>
</dbReference>
<evidence type="ECO:0000313" key="4">
    <source>
        <dbReference type="Proteomes" id="UP000262004"/>
    </source>
</evidence>
<reference evidence="3 4" key="1">
    <citation type="submission" date="2018-04" db="EMBL/GenBank/DDBJ databases">
        <title>Complete genome sequence of Hydrogenophilus thermoluteolus TH-1.</title>
        <authorList>
            <person name="Arai H."/>
        </authorList>
    </citation>
    <scope>NUCLEOTIDE SEQUENCE [LARGE SCALE GENOMIC DNA]</scope>
    <source>
        <strain evidence="3 4">TH-1</strain>
    </source>
</reference>
<proteinExistence type="predicted"/>
<dbReference type="RefSeq" id="WP_119334862.1">
    <property type="nucleotide sequence ID" value="NZ_AP018558.1"/>
</dbReference>
<dbReference type="InterPro" id="IPR045582">
    <property type="entry name" value="Trehalase-like_N"/>
</dbReference>
<dbReference type="Pfam" id="PF00723">
    <property type="entry name" value="Glyco_hydro_15"/>
    <property type="match status" value="1"/>
</dbReference>
<name>A0A2Z6DXP6_HYDTE</name>
<dbReference type="InterPro" id="IPR011613">
    <property type="entry name" value="GH15-like"/>
</dbReference>
<dbReference type="PANTHER" id="PTHR31616">
    <property type="entry name" value="TREHALASE"/>
    <property type="match status" value="1"/>
</dbReference>
<evidence type="ECO:0000259" key="2">
    <source>
        <dbReference type="Pfam" id="PF19291"/>
    </source>
</evidence>
<dbReference type="Gene3D" id="1.50.10.10">
    <property type="match status" value="1"/>
</dbReference>
<sequence>MHTLNLGLVGNCSISALIDPLGEVVWSCFPRFDGDPIFCSLLSHDGDAVASRQQGFYRIELVDCVRSEQHYLENTAVLVTRLFDTHGGAIEITDFCPRFLQFGRLFRPMMLVRMVKPLAGSPRIRIRIRPVWDYGATDSERTYGSHHIRYIGPNLVVRLTTNAPITAVAEELPFFLNDRIVLLLGPDESLQDDLRETANRFYHNTVEYWRDWVRHLAIPFEWQEAVIRAAIALKLNEFEDTGAIIAAMTTSIPEAPNTVRNWDYRYCWLRDAYFVLNTLNRLGQTTTLEHYLGYLLSVTANAHHHELQPVYGIDGRADLTERTFDTLSGYRGMGPVRVGNQAFVQRQNDVYGAAILAVAHAFFDKRLRRRGDVALFEQLEPLGERAVALYDQPDAGLWELRNHQRVHTFSAIMCWAACNRLAHIATHLGRTERAAYWHHHADTIKSVILRRGWNEPKQAFTAAFEGESLDASLLLIAELGFLPADDPRFVATVAAIERELRRGDFIFRYTEADDFGTPQTAFLVCTFWYINALTAMGRKEEARAHFERILALRNPLGLLSEDADTETGELWGNFVQTYSMAGIVQCAIRLSKHWDQAICESCP</sequence>
<evidence type="ECO:0000259" key="1">
    <source>
        <dbReference type="Pfam" id="PF00723"/>
    </source>
</evidence>
<dbReference type="GO" id="GO:0005975">
    <property type="term" value="P:carbohydrate metabolic process"/>
    <property type="evidence" value="ECO:0007669"/>
    <property type="project" value="InterPro"/>
</dbReference>
<dbReference type="EMBL" id="AP018558">
    <property type="protein sequence ID" value="BBD77085.1"/>
    <property type="molecule type" value="Genomic_DNA"/>
</dbReference>